<protein>
    <submittedName>
        <fullName evidence="1">Uncharacterized protein</fullName>
    </submittedName>
</protein>
<evidence type="ECO:0000313" key="2">
    <source>
        <dbReference type="Proteomes" id="UP001057279"/>
    </source>
</evidence>
<organism evidence="1 2">
    <name type="scientific">Ovis ammon polii x Ovis aries</name>
    <dbReference type="NCBI Taxonomy" id="2918886"/>
    <lineage>
        <taxon>Eukaryota</taxon>
        <taxon>Metazoa</taxon>
        <taxon>Chordata</taxon>
        <taxon>Craniata</taxon>
        <taxon>Vertebrata</taxon>
        <taxon>Euteleostomi</taxon>
        <taxon>Mammalia</taxon>
        <taxon>Eutheria</taxon>
        <taxon>Laurasiatheria</taxon>
        <taxon>Artiodactyla</taxon>
        <taxon>Ruminantia</taxon>
        <taxon>Pecora</taxon>
        <taxon>Bovidae</taxon>
        <taxon>Caprinae</taxon>
        <taxon>Ovis</taxon>
    </lineage>
</organism>
<evidence type="ECO:0000313" key="1">
    <source>
        <dbReference type="EMBL" id="KAI4557753.1"/>
    </source>
</evidence>
<accession>A0ACB9U3V2</accession>
<reference evidence="1" key="1">
    <citation type="submission" date="2022-03" db="EMBL/GenBank/DDBJ databases">
        <title>Genomic analyses of argali, domestic sheep and their hybrids provide insights into chromosomal evolution, heterosis and genetic basis of agronomic traits.</title>
        <authorList>
            <person name="Li M."/>
        </authorList>
    </citation>
    <scope>NUCLEOTIDE SEQUENCE</scope>
    <source>
        <strain evidence="1">F1 hybrid</strain>
    </source>
</reference>
<keyword evidence="2" id="KW-1185">Reference proteome</keyword>
<gene>
    <name evidence="1" type="ORF">MJG53_018506</name>
</gene>
<dbReference type="Proteomes" id="UP001057279">
    <property type="component" value="Linkage Group LG24"/>
</dbReference>
<comment type="caution">
    <text evidence="1">The sequence shown here is derived from an EMBL/GenBank/DDBJ whole genome shotgun (WGS) entry which is preliminary data.</text>
</comment>
<proteinExistence type="predicted"/>
<name>A0ACB9U3V2_9CETA</name>
<sequence>MAPLHTHLLYRRYGCHAITWTGEITSPTSALMTGSSEPVCLLLRPFQPDDDFVISMRTPSISGLMTSQLPLTSIRPHPLSGYTLALFTTLNYSGVDIMSGVCARAKNTSGETAVQLSINQQLRYKTAQICVQLIRISGSAAVGTGVAKRKPESGLPSFVPATEDAESVARSEPAPSQRPTTGNIQDPASQSLERVCRV</sequence>
<dbReference type="EMBL" id="CM043049">
    <property type="protein sequence ID" value="KAI4557753.1"/>
    <property type="molecule type" value="Genomic_DNA"/>
</dbReference>